<gene>
    <name evidence="2" type="ORF">OFY01_18820</name>
</gene>
<name>A0ABT3TXL3_9ACTN</name>
<feature type="region of interest" description="Disordered" evidence="1">
    <location>
        <begin position="28"/>
        <end position="47"/>
    </location>
</feature>
<evidence type="ECO:0000313" key="3">
    <source>
        <dbReference type="Proteomes" id="UP001163064"/>
    </source>
</evidence>
<organism evidence="2 3">
    <name type="scientific">Streptomyces beihaiensis</name>
    <dbReference type="NCBI Taxonomy" id="2984495"/>
    <lineage>
        <taxon>Bacteria</taxon>
        <taxon>Bacillati</taxon>
        <taxon>Actinomycetota</taxon>
        <taxon>Actinomycetes</taxon>
        <taxon>Kitasatosporales</taxon>
        <taxon>Streptomycetaceae</taxon>
        <taxon>Streptomyces</taxon>
    </lineage>
</organism>
<accession>A0ABT3TXL3</accession>
<comment type="caution">
    <text evidence="2">The sequence shown here is derived from an EMBL/GenBank/DDBJ whole genome shotgun (WGS) entry which is preliminary data.</text>
</comment>
<dbReference type="Proteomes" id="UP001163064">
    <property type="component" value="Unassembled WGS sequence"/>
</dbReference>
<reference evidence="2" key="1">
    <citation type="submission" date="2022-10" db="EMBL/GenBank/DDBJ databases">
        <title>Streptomyces beihaiensis sp. nov., a chitin degrading actinobacterium, isolated from shrimp pond soil.</title>
        <authorList>
            <person name="Xie J."/>
            <person name="Shen N."/>
        </authorList>
    </citation>
    <scope>NUCLEOTIDE SEQUENCE</scope>
    <source>
        <strain evidence="2">GXMU-J5</strain>
    </source>
</reference>
<keyword evidence="3" id="KW-1185">Reference proteome</keyword>
<evidence type="ECO:0000256" key="1">
    <source>
        <dbReference type="SAM" id="MobiDB-lite"/>
    </source>
</evidence>
<evidence type="ECO:0000313" key="2">
    <source>
        <dbReference type="EMBL" id="MCX3061776.1"/>
    </source>
</evidence>
<sequence>MMPDGEIKYTQHTDSYQNVSIEGRLPATEEREGAQSVTIVRPDPDCY</sequence>
<proteinExistence type="predicted"/>
<dbReference type="RefSeq" id="WP_266601403.1">
    <property type="nucleotide sequence ID" value="NZ_JAPHNL010000240.1"/>
</dbReference>
<protein>
    <submittedName>
        <fullName evidence="2">Uncharacterized protein</fullName>
    </submittedName>
</protein>
<dbReference type="EMBL" id="JAPHNL010000240">
    <property type="protein sequence ID" value="MCX3061776.1"/>
    <property type="molecule type" value="Genomic_DNA"/>
</dbReference>